<evidence type="ECO:0000313" key="7">
    <source>
        <dbReference type="Proteomes" id="UP001231445"/>
    </source>
</evidence>
<dbReference type="Gene3D" id="1.20.1250.20">
    <property type="entry name" value="MFS general substrate transporter like domains"/>
    <property type="match status" value="2"/>
</dbReference>
<evidence type="ECO:0000256" key="4">
    <source>
        <dbReference type="SAM" id="Phobius"/>
    </source>
</evidence>
<dbReference type="SUPFAM" id="SSF103473">
    <property type="entry name" value="MFS general substrate transporter"/>
    <property type="match status" value="1"/>
</dbReference>
<dbReference type="GO" id="GO:0022857">
    <property type="term" value="F:transmembrane transporter activity"/>
    <property type="evidence" value="ECO:0007669"/>
    <property type="project" value="InterPro"/>
</dbReference>
<dbReference type="EMBL" id="CP127221">
    <property type="protein sequence ID" value="WIW95840.1"/>
    <property type="molecule type" value="Genomic_DNA"/>
</dbReference>
<feature type="transmembrane region" description="Helical" evidence="4">
    <location>
        <begin position="322"/>
        <end position="343"/>
    </location>
</feature>
<protein>
    <submittedName>
        <fullName evidence="6">MFS transporter</fullName>
    </submittedName>
</protein>
<feature type="domain" description="Major facilitator superfamily (MFS) profile" evidence="5">
    <location>
        <begin position="7"/>
        <end position="378"/>
    </location>
</feature>
<feature type="transmembrane region" description="Helical" evidence="4">
    <location>
        <begin position="265"/>
        <end position="285"/>
    </location>
</feature>
<dbReference type="RefSeq" id="WP_285976152.1">
    <property type="nucleotide sequence ID" value="NZ_CP127221.1"/>
</dbReference>
<keyword evidence="7" id="KW-1185">Reference proteome</keyword>
<name>A0A9Y2BA73_9SPHN</name>
<feature type="transmembrane region" description="Helical" evidence="4">
    <location>
        <begin position="349"/>
        <end position="372"/>
    </location>
</feature>
<dbReference type="InterPro" id="IPR020846">
    <property type="entry name" value="MFS_dom"/>
</dbReference>
<dbReference type="PROSITE" id="PS50850">
    <property type="entry name" value="MFS"/>
    <property type="match status" value="1"/>
</dbReference>
<dbReference type="PANTHER" id="PTHR23521:SF3">
    <property type="entry name" value="MFS TRANSPORTER"/>
    <property type="match status" value="1"/>
</dbReference>
<dbReference type="KEGG" id="arue:QQX03_01675"/>
<dbReference type="Proteomes" id="UP001231445">
    <property type="component" value="Chromosome"/>
</dbReference>
<evidence type="ECO:0000259" key="5">
    <source>
        <dbReference type="PROSITE" id="PS50850"/>
    </source>
</evidence>
<dbReference type="Pfam" id="PF07690">
    <property type="entry name" value="MFS_1"/>
    <property type="match status" value="1"/>
</dbReference>
<feature type="transmembrane region" description="Helical" evidence="4">
    <location>
        <begin position="159"/>
        <end position="178"/>
    </location>
</feature>
<feature type="transmembrane region" description="Helical" evidence="4">
    <location>
        <begin position="97"/>
        <end position="119"/>
    </location>
</feature>
<accession>A0A9Y2BA73</accession>
<feature type="transmembrane region" description="Helical" evidence="4">
    <location>
        <begin position="232"/>
        <end position="253"/>
    </location>
</feature>
<keyword evidence="1 4" id="KW-0812">Transmembrane</keyword>
<dbReference type="InterPro" id="IPR047200">
    <property type="entry name" value="MFS_YcaD-like"/>
</dbReference>
<reference evidence="6 7" key="1">
    <citation type="submission" date="2023-06" db="EMBL/GenBank/DDBJ databases">
        <title>Altererythrobacter rubellus NBRC 112769 genome.</title>
        <authorList>
            <person name="Zhang K."/>
        </authorList>
    </citation>
    <scope>NUCLEOTIDE SEQUENCE [LARGE SCALE GENOMIC DNA]</scope>
    <source>
        <strain evidence="6 7">NBRC 112769</strain>
    </source>
</reference>
<feature type="transmembrane region" description="Helical" evidence="4">
    <location>
        <begin position="291"/>
        <end position="310"/>
    </location>
</feature>
<keyword evidence="2 4" id="KW-1133">Transmembrane helix</keyword>
<gene>
    <name evidence="6" type="ORF">QQX03_01675</name>
</gene>
<evidence type="ECO:0000256" key="1">
    <source>
        <dbReference type="ARBA" id="ARBA00022692"/>
    </source>
</evidence>
<sequence length="413" mass="43241">MIASALSVRALLSAIFILMAGSGFLSTLVAVRLESAGVPSLIIGLAATSYFTGLTLGSLRVEPLIARIGHIRAFAAFVTIFSASSLTYAIIEQPIVWVVLRFIDGFAMAGVFVCLESWLNRQATPANRSTVLASYMIALYCGQAAGQFLLNLGDNAPDLPFMISAVLLSIALLPVLLTRMEQPQVEAFTPFSIRKLYTASPLGIVGTLATGAMLGAFYAMGAVYVQRIGMDLSQVALFTSCVIAGGVALQYPLGRLSDRFDRRRVIIACFAIAAGVSATIAALKLPTVGTIAMGSIFGGFAFALYPLCVAHSNDHLEEEERVGASSGLVLTYSAGAMAGPMIGSSAMSAFGPAGLFAMIGVLAAGAAIFGIWRTVVRSAVPASEQQVFQSLPRTTPMVAVLETEGNIEGSKSR</sequence>
<evidence type="ECO:0000256" key="3">
    <source>
        <dbReference type="ARBA" id="ARBA00023136"/>
    </source>
</evidence>
<feature type="transmembrane region" description="Helical" evidence="4">
    <location>
        <begin position="12"/>
        <end position="31"/>
    </location>
</feature>
<dbReference type="AlphaFoldDB" id="A0A9Y2BA73"/>
<organism evidence="6 7">
    <name type="scientific">Altererythrobacter rubellus</name>
    <dbReference type="NCBI Taxonomy" id="2173831"/>
    <lineage>
        <taxon>Bacteria</taxon>
        <taxon>Pseudomonadati</taxon>
        <taxon>Pseudomonadota</taxon>
        <taxon>Alphaproteobacteria</taxon>
        <taxon>Sphingomonadales</taxon>
        <taxon>Erythrobacteraceae</taxon>
        <taxon>Altererythrobacter</taxon>
    </lineage>
</organism>
<keyword evidence="3 4" id="KW-0472">Membrane</keyword>
<evidence type="ECO:0000256" key="2">
    <source>
        <dbReference type="ARBA" id="ARBA00022989"/>
    </source>
</evidence>
<feature type="transmembrane region" description="Helical" evidence="4">
    <location>
        <begin position="37"/>
        <end position="59"/>
    </location>
</feature>
<dbReference type="PANTHER" id="PTHR23521">
    <property type="entry name" value="TRANSPORTER MFS SUPERFAMILY"/>
    <property type="match status" value="1"/>
</dbReference>
<proteinExistence type="predicted"/>
<dbReference type="InterPro" id="IPR036259">
    <property type="entry name" value="MFS_trans_sf"/>
</dbReference>
<feature type="transmembrane region" description="Helical" evidence="4">
    <location>
        <begin position="131"/>
        <end position="153"/>
    </location>
</feature>
<dbReference type="InterPro" id="IPR011701">
    <property type="entry name" value="MFS"/>
</dbReference>
<feature type="transmembrane region" description="Helical" evidence="4">
    <location>
        <begin position="199"/>
        <end position="220"/>
    </location>
</feature>
<evidence type="ECO:0000313" key="6">
    <source>
        <dbReference type="EMBL" id="WIW95840.1"/>
    </source>
</evidence>
<dbReference type="GO" id="GO:0005886">
    <property type="term" value="C:plasma membrane"/>
    <property type="evidence" value="ECO:0007669"/>
    <property type="project" value="TreeGrafter"/>
</dbReference>
<feature type="transmembrane region" description="Helical" evidence="4">
    <location>
        <begin position="71"/>
        <end position="91"/>
    </location>
</feature>
<dbReference type="CDD" id="cd17477">
    <property type="entry name" value="MFS_YcaD_like"/>
    <property type="match status" value="1"/>
</dbReference>